<dbReference type="InterPro" id="IPR046886">
    <property type="entry name" value="RsmE_MTase_dom"/>
</dbReference>
<dbReference type="RefSeq" id="XP_005833972.1">
    <property type="nucleotide sequence ID" value="XM_005833915.1"/>
</dbReference>
<keyword evidence="5" id="KW-0698">rRNA processing</keyword>
<dbReference type="EMBL" id="JH992992">
    <property type="protein sequence ID" value="EKX46992.1"/>
    <property type="molecule type" value="Genomic_DNA"/>
</dbReference>
<comment type="function">
    <text evidence="9">Specifically methylates the N3 position of the uracil ring of uridine 1498 (m3U1498) in 16S rRNA. Acts on the fully assembled 30S ribosomal subunit.</text>
</comment>
<evidence type="ECO:0000313" key="14">
    <source>
        <dbReference type="Proteomes" id="UP000011087"/>
    </source>
</evidence>
<evidence type="ECO:0000256" key="10">
    <source>
        <dbReference type="ARBA" id="ARBA00047944"/>
    </source>
</evidence>
<keyword evidence="4" id="KW-0963">Cytoplasm</keyword>
<reference evidence="14" key="2">
    <citation type="submission" date="2012-11" db="EMBL/GenBank/DDBJ databases">
        <authorList>
            <person name="Kuo A."/>
            <person name="Curtis B.A."/>
            <person name="Tanifuji G."/>
            <person name="Burki F."/>
            <person name="Gruber A."/>
            <person name="Irimia M."/>
            <person name="Maruyama S."/>
            <person name="Arias M.C."/>
            <person name="Ball S.G."/>
            <person name="Gile G.H."/>
            <person name="Hirakawa Y."/>
            <person name="Hopkins J.F."/>
            <person name="Rensing S.A."/>
            <person name="Schmutz J."/>
            <person name="Symeonidi A."/>
            <person name="Elias M."/>
            <person name="Eveleigh R.J."/>
            <person name="Herman E.K."/>
            <person name="Klute M.J."/>
            <person name="Nakayama T."/>
            <person name="Obornik M."/>
            <person name="Reyes-Prieto A."/>
            <person name="Armbrust E.V."/>
            <person name="Aves S.J."/>
            <person name="Beiko R.G."/>
            <person name="Coutinho P."/>
            <person name="Dacks J.B."/>
            <person name="Durnford D.G."/>
            <person name="Fast N.M."/>
            <person name="Green B.R."/>
            <person name="Grisdale C."/>
            <person name="Hempe F."/>
            <person name="Henrissat B."/>
            <person name="Hoppner M.P."/>
            <person name="Ishida K.-I."/>
            <person name="Kim E."/>
            <person name="Koreny L."/>
            <person name="Kroth P.G."/>
            <person name="Liu Y."/>
            <person name="Malik S.-B."/>
            <person name="Maier U.G."/>
            <person name="McRose D."/>
            <person name="Mock T."/>
            <person name="Neilson J.A."/>
            <person name="Onodera N.T."/>
            <person name="Poole A.M."/>
            <person name="Pritham E.J."/>
            <person name="Richards T.A."/>
            <person name="Rocap G."/>
            <person name="Roy S.W."/>
            <person name="Sarai C."/>
            <person name="Schaack S."/>
            <person name="Shirato S."/>
            <person name="Slamovits C.H."/>
            <person name="Spencer D.F."/>
            <person name="Suzuki S."/>
            <person name="Worden A.Z."/>
            <person name="Zauner S."/>
            <person name="Barry K."/>
            <person name="Bell C."/>
            <person name="Bharti A.K."/>
            <person name="Crow J.A."/>
            <person name="Grimwood J."/>
            <person name="Kramer R."/>
            <person name="Lindquist E."/>
            <person name="Lucas S."/>
            <person name="Salamov A."/>
            <person name="McFadden G.I."/>
            <person name="Lane C.E."/>
            <person name="Keeling P.J."/>
            <person name="Gray M.W."/>
            <person name="Grigoriev I.V."/>
            <person name="Archibald J.M."/>
        </authorList>
    </citation>
    <scope>NUCLEOTIDE SEQUENCE</scope>
    <source>
        <strain evidence="14">CCMP2712</strain>
    </source>
</reference>
<evidence type="ECO:0000313" key="12">
    <source>
        <dbReference type="EMBL" id="EKX46992.1"/>
    </source>
</evidence>
<gene>
    <name evidence="12" type="ORF">GUITHDRAFT_107340</name>
</gene>
<name>L1JFA0_GUITC</name>
<dbReference type="GeneID" id="17303495"/>
<evidence type="ECO:0000313" key="13">
    <source>
        <dbReference type="EnsemblProtists" id="EKX46992"/>
    </source>
</evidence>
<reference evidence="12 14" key="1">
    <citation type="journal article" date="2012" name="Nature">
        <title>Algal genomes reveal evolutionary mosaicism and the fate of nucleomorphs.</title>
        <authorList>
            <consortium name="DOE Joint Genome Institute"/>
            <person name="Curtis B.A."/>
            <person name="Tanifuji G."/>
            <person name="Burki F."/>
            <person name="Gruber A."/>
            <person name="Irimia M."/>
            <person name="Maruyama S."/>
            <person name="Arias M.C."/>
            <person name="Ball S.G."/>
            <person name="Gile G.H."/>
            <person name="Hirakawa Y."/>
            <person name="Hopkins J.F."/>
            <person name="Kuo A."/>
            <person name="Rensing S.A."/>
            <person name="Schmutz J."/>
            <person name="Symeonidi A."/>
            <person name="Elias M."/>
            <person name="Eveleigh R.J."/>
            <person name="Herman E.K."/>
            <person name="Klute M.J."/>
            <person name="Nakayama T."/>
            <person name="Obornik M."/>
            <person name="Reyes-Prieto A."/>
            <person name="Armbrust E.V."/>
            <person name="Aves S.J."/>
            <person name="Beiko R.G."/>
            <person name="Coutinho P."/>
            <person name="Dacks J.B."/>
            <person name="Durnford D.G."/>
            <person name="Fast N.M."/>
            <person name="Green B.R."/>
            <person name="Grisdale C.J."/>
            <person name="Hempel F."/>
            <person name="Henrissat B."/>
            <person name="Hoppner M.P."/>
            <person name="Ishida K."/>
            <person name="Kim E."/>
            <person name="Koreny L."/>
            <person name="Kroth P.G."/>
            <person name="Liu Y."/>
            <person name="Malik S.B."/>
            <person name="Maier U.G."/>
            <person name="McRose D."/>
            <person name="Mock T."/>
            <person name="Neilson J.A."/>
            <person name="Onodera N.T."/>
            <person name="Poole A.M."/>
            <person name="Pritham E.J."/>
            <person name="Richards T.A."/>
            <person name="Rocap G."/>
            <person name="Roy S.W."/>
            <person name="Sarai C."/>
            <person name="Schaack S."/>
            <person name="Shirato S."/>
            <person name="Slamovits C.H."/>
            <person name="Spencer D.F."/>
            <person name="Suzuki S."/>
            <person name="Worden A.Z."/>
            <person name="Zauner S."/>
            <person name="Barry K."/>
            <person name="Bell C."/>
            <person name="Bharti A.K."/>
            <person name="Crow J.A."/>
            <person name="Grimwood J."/>
            <person name="Kramer R."/>
            <person name="Lindquist E."/>
            <person name="Lucas S."/>
            <person name="Salamov A."/>
            <person name="McFadden G.I."/>
            <person name="Lane C.E."/>
            <person name="Keeling P.J."/>
            <person name="Gray M.W."/>
            <person name="Grigoriev I.V."/>
            <person name="Archibald J.M."/>
        </authorList>
    </citation>
    <scope>NUCLEOTIDE SEQUENCE</scope>
    <source>
        <strain evidence="12 14">CCMP2712</strain>
    </source>
</reference>
<dbReference type="Proteomes" id="UP000011087">
    <property type="component" value="Unassembled WGS sequence"/>
</dbReference>
<dbReference type="OrthoDB" id="6407992at2759"/>
<evidence type="ECO:0000256" key="9">
    <source>
        <dbReference type="ARBA" id="ARBA00025699"/>
    </source>
</evidence>
<proteinExistence type="inferred from homology"/>
<dbReference type="InterPro" id="IPR015947">
    <property type="entry name" value="PUA-like_sf"/>
</dbReference>
<dbReference type="GO" id="GO:0070475">
    <property type="term" value="P:rRNA base methylation"/>
    <property type="evidence" value="ECO:0007669"/>
    <property type="project" value="TreeGrafter"/>
</dbReference>
<dbReference type="NCBIfam" id="NF008696">
    <property type="entry name" value="PRK11713.3-5"/>
    <property type="match status" value="1"/>
</dbReference>
<keyword evidence="7" id="KW-0808">Transferase</keyword>
<evidence type="ECO:0000256" key="1">
    <source>
        <dbReference type="ARBA" id="ARBA00004496"/>
    </source>
</evidence>
<evidence type="ECO:0000256" key="5">
    <source>
        <dbReference type="ARBA" id="ARBA00022552"/>
    </source>
</evidence>
<dbReference type="EnsemblProtists" id="EKX46992">
    <property type="protein sequence ID" value="EKX46992"/>
    <property type="gene ID" value="GUITHDRAFT_107340"/>
</dbReference>
<dbReference type="PaxDb" id="55529-EKX46992"/>
<comment type="similarity">
    <text evidence="2">Belongs to the RNA methyltransferase RsmE family.</text>
</comment>
<evidence type="ECO:0000256" key="3">
    <source>
        <dbReference type="ARBA" id="ARBA00012328"/>
    </source>
</evidence>
<dbReference type="GO" id="GO:0005737">
    <property type="term" value="C:cytoplasm"/>
    <property type="evidence" value="ECO:0007669"/>
    <property type="project" value="UniProtKB-SubCell"/>
</dbReference>
<dbReference type="InterPro" id="IPR029026">
    <property type="entry name" value="tRNA_m1G_MTases_N"/>
</dbReference>
<evidence type="ECO:0000256" key="6">
    <source>
        <dbReference type="ARBA" id="ARBA00022603"/>
    </source>
</evidence>
<feature type="domain" description="Ribosomal RNA small subunit methyltransferase E methyltransferase" evidence="11">
    <location>
        <begin position="149"/>
        <end position="296"/>
    </location>
</feature>
<evidence type="ECO:0000256" key="4">
    <source>
        <dbReference type="ARBA" id="ARBA00022490"/>
    </source>
</evidence>
<keyword evidence="6" id="KW-0489">Methyltransferase</keyword>
<dbReference type="OMA" id="ERPECTI"/>
<evidence type="ECO:0000256" key="2">
    <source>
        <dbReference type="ARBA" id="ARBA00005528"/>
    </source>
</evidence>
<dbReference type="SUPFAM" id="SSF75217">
    <property type="entry name" value="alpha/beta knot"/>
    <property type="match status" value="1"/>
</dbReference>
<evidence type="ECO:0000259" key="11">
    <source>
        <dbReference type="Pfam" id="PF04452"/>
    </source>
</evidence>
<keyword evidence="8" id="KW-0949">S-adenosyl-L-methionine</keyword>
<dbReference type="Gene3D" id="2.40.240.20">
    <property type="entry name" value="Hypothetical PUA domain-like, domain 1"/>
    <property type="match status" value="1"/>
</dbReference>
<evidence type="ECO:0000256" key="7">
    <source>
        <dbReference type="ARBA" id="ARBA00022679"/>
    </source>
</evidence>
<organism evidence="12">
    <name type="scientific">Guillardia theta (strain CCMP2712)</name>
    <name type="common">Cryptophyte</name>
    <dbReference type="NCBI Taxonomy" id="905079"/>
    <lineage>
        <taxon>Eukaryota</taxon>
        <taxon>Cryptophyceae</taxon>
        <taxon>Pyrenomonadales</taxon>
        <taxon>Geminigeraceae</taxon>
        <taxon>Guillardia</taxon>
    </lineage>
</organism>
<dbReference type="EC" id="2.1.1.193" evidence="3"/>
<dbReference type="InterPro" id="IPR029028">
    <property type="entry name" value="Alpha/beta_knot_MTases"/>
</dbReference>
<dbReference type="STRING" id="905079.L1JFA0"/>
<dbReference type="InterPro" id="IPR006700">
    <property type="entry name" value="RsmE"/>
</dbReference>
<comment type="catalytic activity">
    <reaction evidence="10">
        <text>uridine(1498) in 16S rRNA + S-adenosyl-L-methionine = N(3)-methyluridine(1498) in 16S rRNA + S-adenosyl-L-homocysteine + H(+)</text>
        <dbReference type="Rhea" id="RHEA:42920"/>
        <dbReference type="Rhea" id="RHEA-COMP:10283"/>
        <dbReference type="Rhea" id="RHEA-COMP:10284"/>
        <dbReference type="ChEBI" id="CHEBI:15378"/>
        <dbReference type="ChEBI" id="CHEBI:57856"/>
        <dbReference type="ChEBI" id="CHEBI:59789"/>
        <dbReference type="ChEBI" id="CHEBI:65315"/>
        <dbReference type="ChEBI" id="CHEBI:74502"/>
        <dbReference type="EC" id="2.1.1.193"/>
    </reaction>
</comment>
<dbReference type="PANTHER" id="PTHR30027">
    <property type="entry name" value="RIBOSOMAL RNA SMALL SUBUNIT METHYLTRANSFERASE E"/>
    <property type="match status" value="1"/>
</dbReference>
<dbReference type="Gene3D" id="3.40.1280.10">
    <property type="match status" value="1"/>
</dbReference>
<dbReference type="SUPFAM" id="SSF88697">
    <property type="entry name" value="PUA domain-like"/>
    <property type="match status" value="1"/>
</dbReference>
<comment type="subcellular location">
    <subcellularLocation>
        <location evidence="1">Cytoplasm</location>
    </subcellularLocation>
</comment>
<reference evidence="13" key="3">
    <citation type="submission" date="2016-03" db="UniProtKB">
        <authorList>
            <consortium name="EnsemblProtists"/>
        </authorList>
    </citation>
    <scope>IDENTIFICATION</scope>
</reference>
<dbReference type="Pfam" id="PF04452">
    <property type="entry name" value="Methyltrans_RNA"/>
    <property type="match status" value="1"/>
</dbReference>
<protein>
    <recommendedName>
        <fullName evidence="3">16S rRNA (uracil(1498)-N(3))-methyltransferase</fullName>
        <ecNumber evidence="3">2.1.1.193</ecNumber>
    </recommendedName>
</protein>
<dbReference type="CDD" id="cd18084">
    <property type="entry name" value="RsmE-like"/>
    <property type="match status" value="1"/>
</dbReference>
<dbReference type="HOGENOM" id="CLU_067442_4_0_1"/>
<dbReference type="KEGG" id="gtt:GUITHDRAFT_107340"/>
<dbReference type="PANTHER" id="PTHR30027:SF3">
    <property type="entry name" value="16S RRNA (URACIL(1498)-N(3))-METHYLTRANSFERASE"/>
    <property type="match status" value="1"/>
</dbReference>
<dbReference type="NCBIfam" id="TIGR00046">
    <property type="entry name" value="RsmE family RNA methyltransferase"/>
    <property type="match status" value="1"/>
</dbReference>
<sequence>MNRQRGLVLGITSVMNSMACMARDPCFSYLHSGRPPFGARLPVSTKSQRQLAARAKIVSQARDRGQEGTGRRDIRVFVGGQQLLHGSTVNFESSQSHYLDKVMRVMEGSHVKVFNGCDGEWWCRMDHFDKKGARGTVTEQRHTFSAGSDVWLLFAPVKGDATEAIVQKATELGRTIVKSIKHERLQSIAVEASEQCERLDVPDLVPLQPLNKLLLNWPSDRKLVVCDETRVGERGTWDTLRALQGEARFAMLVGPEGGWSDDELSGFAEHQAVKIGLGPRILRADTAAIAALTLFQACLGDWK</sequence>
<dbReference type="AlphaFoldDB" id="L1JFA0"/>
<evidence type="ECO:0000256" key="8">
    <source>
        <dbReference type="ARBA" id="ARBA00022691"/>
    </source>
</evidence>
<accession>L1JFA0</accession>
<keyword evidence="14" id="KW-1185">Reference proteome</keyword>
<dbReference type="GO" id="GO:0070042">
    <property type="term" value="F:rRNA (uridine-N3-)-methyltransferase activity"/>
    <property type="evidence" value="ECO:0007669"/>
    <property type="project" value="TreeGrafter"/>
</dbReference>